<accession>A8ZPZ6</accession>
<dbReference type="HOGENOM" id="CLU_3131092_0_0_3"/>
<protein>
    <submittedName>
        <fullName evidence="1">Uncharacterized protein</fullName>
    </submittedName>
</protein>
<geneLocation type="plasmid" evidence="1 2">
    <name>pREB6</name>
</geneLocation>
<evidence type="ECO:0000313" key="2">
    <source>
        <dbReference type="Proteomes" id="UP000000268"/>
    </source>
</evidence>
<proteinExistence type="predicted"/>
<dbReference type="RefSeq" id="WP_012168087.1">
    <property type="nucleotide sequence ID" value="NC_009931.1"/>
</dbReference>
<dbReference type="AlphaFoldDB" id="A8ZPZ6"/>
<dbReference type="KEGG" id="amr:AM1_F0013"/>
<keyword evidence="2" id="KW-1185">Reference proteome</keyword>
<gene>
    <name evidence="1" type="ordered locus">AM1_F0013</name>
</gene>
<dbReference type="EMBL" id="CP000843">
    <property type="protein sequence ID" value="ABW33169.1"/>
    <property type="molecule type" value="Genomic_DNA"/>
</dbReference>
<evidence type="ECO:0000313" key="1">
    <source>
        <dbReference type="EMBL" id="ABW33169.1"/>
    </source>
</evidence>
<sequence>MKIQAAKIEVWNGCSFQWIDFQMAQTQNSLGAVQAILDRTKLRFADSKA</sequence>
<organism evidence="1 2">
    <name type="scientific">Acaryochloris marina (strain MBIC 11017)</name>
    <dbReference type="NCBI Taxonomy" id="329726"/>
    <lineage>
        <taxon>Bacteria</taxon>
        <taxon>Bacillati</taxon>
        <taxon>Cyanobacteriota</taxon>
        <taxon>Cyanophyceae</taxon>
        <taxon>Acaryochloridales</taxon>
        <taxon>Acaryochloridaceae</taxon>
        <taxon>Acaryochloris</taxon>
    </lineage>
</organism>
<dbReference type="Proteomes" id="UP000000268">
    <property type="component" value="Plasmid pREB6"/>
</dbReference>
<keyword evidence="1" id="KW-0614">Plasmid</keyword>
<reference evidence="1 2" key="1">
    <citation type="journal article" date="2008" name="Proc. Natl. Acad. Sci. U.S.A.">
        <title>Niche adaptation and genome expansion in the chlorophyll d-producing cyanobacterium Acaryochloris marina.</title>
        <authorList>
            <person name="Swingley W.D."/>
            <person name="Chen M."/>
            <person name="Cheung P.C."/>
            <person name="Conrad A.L."/>
            <person name="Dejesa L.C."/>
            <person name="Hao J."/>
            <person name="Honchak B.M."/>
            <person name="Karbach L.E."/>
            <person name="Kurdoglu A."/>
            <person name="Lahiri S."/>
            <person name="Mastrian S.D."/>
            <person name="Miyashita H."/>
            <person name="Page L."/>
            <person name="Ramakrishna P."/>
            <person name="Satoh S."/>
            <person name="Sattley W.M."/>
            <person name="Shimada Y."/>
            <person name="Taylor H.L."/>
            <person name="Tomo T."/>
            <person name="Tsuchiya T."/>
            <person name="Wang Z.T."/>
            <person name="Raymond J."/>
            <person name="Mimuro M."/>
            <person name="Blankenship R.E."/>
            <person name="Touchman J.W."/>
        </authorList>
    </citation>
    <scope>NUCLEOTIDE SEQUENCE [LARGE SCALE GENOMIC DNA]</scope>
    <source>
        <strain evidence="2">MBIC 11017</strain>
        <plasmid evidence="2">Plasmid pREB6</plasmid>
    </source>
</reference>
<name>A8ZPZ6_ACAM1</name>